<evidence type="ECO:0000256" key="1">
    <source>
        <dbReference type="SAM" id="MobiDB-lite"/>
    </source>
</evidence>
<reference evidence="2" key="1">
    <citation type="submission" date="2023-06" db="EMBL/GenBank/DDBJ databases">
        <authorList>
            <consortium name="Lawrence Berkeley National Laboratory"/>
            <person name="Ahrendt S."/>
            <person name="Sahu N."/>
            <person name="Indic B."/>
            <person name="Wong-Bajracharya J."/>
            <person name="Merenyi Z."/>
            <person name="Ke H.-M."/>
            <person name="Monk M."/>
            <person name="Kocsube S."/>
            <person name="Drula E."/>
            <person name="Lipzen A."/>
            <person name="Balint B."/>
            <person name="Henrissat B."/>
            <person name="Andreopoulos B."/>
            <person name="Martin F.M."/>
            <person name="Harder C.B."/>
            <person name="Rigling D."/>
            <person name="Ford K.L."/>
            <person name="Foster G.D."/>
            <person name="Pangilinan J."/>
            <person name="Papanicolaou A."/>
            <person name="Barry K."/>
            <person name="LaButti K."/>
            <person name="Viragh M."/>
            <person name="Koriabine M."/>
            <person name="Yan M."/>
            <person name="Riley R."/>
            <person name="Champramary S."/>
            <person name="Plett K.L."/>
            <person name="Tsai I.J."/>
            <person name="Slot J."/>
            <person name="Sipos G."/>
            <person name="Plett J."/>
            <person name="Nagy L.G."/>
            <person name="Grigoriev I.V."/>
        </authorList>
    </citation>
    <scope>NUCLEOTIDE SEQUENCE</scope>
    <source>
        <strain evidence="2">FPL87.14</strain>
    </source>
</reference>
<dbReference type="AlphaFoldDB" id="A0AA39IXB4"/>
<comment type="caution">
    <text evidence="2">The sequence shown here is derived from an EMBL/GenBank/DDBJ whole genome shotgun (WGS) entry which is preliminary data.</text>
</comment>
<accession>A0AA39IXB4</accession>
<organism evidence="2 3">
    <name type="scientific">Armillaria borealis</name>
    <dbReference type="NCBI Taxonomy" id="47425"/>
    <lineage>
        <taxon>Eukaryota</taxon>
        <taxon>Fungi</taxon>
        <taxon>Dikarya</taxon>
        <taxon>Basidiomycota</taxon>
        <taxon>Agaricomycotina</taxon>
        <taxon>Agaricomycetes</taxon>
        <taxon>Agaricomycetidae</taxon>
        <taxon>Agaricales</taxon>
        <taxon>Marasmiineae</taxon>
        <taxon>Physalacriaceae</taxon>
        <taxon>Armillaria</taxon>
    </lineage>
</organism>
<protein>
    <submittedName>
        <fullName evidence="2">Uncharacterized protein</fullName>
    </submittedName>
</protein>
<feature type="region of interest" description="Disordered" evidence="1">
    <location>
        <begin position="155"/>
        <end position="196"/>
    </location>
</feature>
<name>A0AA39IXB4_9AGAR</name>
<keyword evidence="3" id="KW-1185">Reference proteome</keyword>
<feature type="region of interest" description="Disordered" evidence="1">
    <location>
        <begin position="37"/>
        <end position="128"/>
    </location>
</feature>
<gene>
    <name evidence="2" type="ORF">EV421DRAFT_1742474</name>
</gene>
<dbReference type="Proteomes" id="UP001175226">
    <property type="component" value="Unassembled WGS sequence"/>
</dbReference>
<proteinExistence type="predicted"/>
<feature type="compositionally biased region" description="Acidic residues" evidence="1">
    <location>
        <begin position="60"/>
        <end position="69"/>
    </location>
</feature>
<feature type="compositionally biased region" description="Acidic residues" evidence="1">
    <location>
        <begin position="77"/>
        <end position="89"/>
    </location>
</feature>
<dbReference type="EMBL" id="JAUEPT010000098">
    <property type="protein sequence ID" value="KAK0432205.1"/>
    <property type="molecule type" value="Genomic_DNA"/>
</dbReference>
<evidence type="ECO:0000313" key="3">
    <source>
        <dbReference type="Proteomes" id="UP001175226"/>
    </source>
</evidence>
<sequence length="371" mass="39970">MKLQDPSFDSWELQMNERSACTKIEEDTLLPAIFLSGLSNPKSHKHPASPVDDSGNMDASSDDNDEVLDDTGSGDNGSDDESEEESDKSEEEHTSGKGVPKLKAPLPGKAASTSGVTSQAKGAIKNEKKKALLPKAKFTTPKEPEVSLLITVPVGPPKKVPKTQPGLIKDEPMPTSQHPKGKGEEKPVASSSKAAAPATVTIKHKKHPAFGTHQYGREIPIPVKDEEIETIVQVLTMWSSSIQNQPCIFLGWGKCCNNCKAATKSLCSYHAEPIQHYHARKKLAKFVEVMPNNVHTSIARTSTALQVFKTCTNAATQAAQQYQASLEETLTICQDTEGTLCAQARNATASKTLITPTPNTTHTNPQVHGGF</sequence>
<evidence type="ECO:0000313" key="2">
    <source>
        <dbReference type="EMBL" id="KAK0432205.1"/>
    </source>
</evidence>
<feature type="compositionally biased region" description="Polar residues" evidence="1">
    <location>
        <begin position="111"/>
        <end position="120"/>
    </location>
</feature>